<comment type="subcellular location">
    <subcellularLocation>
        <location evidence="1">Membrane</location>
        <topology evidence="1">Multi-pass membrane protein</topology>
    </subcellularLocation>
</comment>
<dbReference type="OrthoDB" id="3384357at2"/>
<proteinExistence type="predicted"/>
<dbReference type="PROSITE" id="PS51751">
    <property type="entry name" value="EXPERA"/>
    <property type="match status" value="1"/>
</dbReference>
<feature type="transmembrane region" description="Helical" evidence="5">
    <location>
        <begin position="83"/>
        <end position="106"/>
    </location>
</feature>
<dbReference type="GO" id="GO:0016020">
    <property type="term" value="C:membrane"/>
    <property type="evidence" value="ECO:0007669"/>
    <property type="project" value="UniProtKB-SubCell"/>
</dbReference>
<feature type="transmembrane region" description="Helical" evidence="5">
    <location>
        <begin position="118"/>
        <end position="138"/>
    </location>
</feature>
<dbReference type="Pfam" id="PF05241">
    <property type="entry name" value="EBP"/>
    <property type="match status" value="1"/>
</dbReference>
<reference evidence="7 8" key="1">
    <citation type="submission" date="2017-01" db="EMBL/GenBank/DDBJ databases">
        <authorList>
            <consortium name="Urmite Genomes"/>
        </authorList>
    </citation>
    <scope>NUCLEOTIDE SEQUENCE [LARGE SCALE GENOMIC DNA]</scope>
    <source>
        <strain evidence="7 8">AB57</strain>
    </source>
</reference>
<evidence type="ECO:0000313" key="8">
    <source>
        <dbReference type="Proteomes" id="UP000240988"/>
    </source>
</evidence>
<dbReference type="InterPro" id="IPR033118">
    <property type="entry name" value="EXPERA"/>
</dbReference>
<feature type="transmembrane region" description="Helical" evidence="5">
    <location>
        <begin position="28"/>
        <end position="51"/>
    </location>
</feature>
<evidence type="ECO:0000256" key="4">
    <source>
        <dbReference type="ARBA" id="ARBA00023136"/>
    </source>
</evidence>
<evidence type="ECO:0000256" key="5">
    <source>
        <dbReference type="SAM" id="Phobius"/>
    </source>
</evidence>
<feature type="transmembrane region" description="Helical" evidence="5">
    <location>
        <begin position="164"/>
        <end position="183"/>
    </location>
</feature>
<dbReference type="RefSeq" id="WP_077087001.1">
    <property type="nucleotide sequence ID" value="NZ_LT721901.1"/>
</dbReference>
<feature type="domain" description="EXPERA" evidence="6">
    <location>
        <begin position="26"/>
        <end position="179"/>
    </location>
</feature>
<dbReference type="STRING" id="1841860.GCA_900157375_01479"/>
<name>A0A2U3NQB8_9MYCO</name>
<protein>
    <recommendedName>
        <fullName evidence="6">EXPERA domain-containing protein</fullName>
    </recommendedName>
</protein>
<dbReference type="EMBL" id="FUFA01000002">
    <property type="protein sequence ID" value="SPM33674.1"/>
    <property type="molecule type" value="Genomic_DNA"/>
</dbReference>
<keyword evidence="2 5" id="KW-0812">Transmembrane</keyword>
<organism evidence="7 8">
    <name type="scientific">Mycobacterium rhizamassiliense</name>
    <dbReference type="NCBI Taxonomy" id="1841860"/>
    <lineage>
        <taxon>Bacteria</taxon>
        <taxon>Bacillati</taxon>
        <taxon>Actinomycetota</taxon>
        <taxon>Actinomycetes</taxon>
        <taxon>Mycobacteriales</taxon>
        <taxon>Mycobacteriaceae</taxon>
        <taxon>Mycobacterium</taxon>
    </lineage>
</organism>
<dbReference type="AlphaFoldDB" id="A0A2U3NQB8"/>
<gene>
    <name evidence="7" type="ORF">MRAB57_1478</name>
</gene>
<dbReference type="Proteomes" id="UP000240988">
    <property type="component" value="Unassembled WGS sequence"/>
</dbReference>
<evidence type="ECO:0000259" key="6">
    <source>
        <dbReference type="PROSITE" id="PS51751"/>
    </source>
</evidence>
<keyword evidence="3 5" id="KW-1133">Transmembrane helix</keyword>
<keyword evidence="4 5" id="KW-0472">Membrane</keyword>
<evidence type="ECO:0000256" key="3">
    <source>
        <dbReference type="ARBA" id="ARBA00022989"/>
    </source>
</evidence>
<keyword evidence="8" id="KW-1185">Reference proteome</keyword>
<accession>A0A2U3NQB8</accession>
<evidence type="ECO:0000313" key="7">
    <source>
        <dbReference type="EMBL" id="SPM33674.1"/>
    </source>
</evidence>
<evidence type="ECO:0000256" key="1">
    <source>
        <dbReference type="ARBA" id="ARBA00004141"/>
    </source>
</evidence>
<sequence>MTVSSPASDDAVTHGREPTPLSERRYDWFFIAAFILFASTSFSGDLVNLLFRPDPNSHYFLARLVYHVYAEGADPLLVTNPRFMQASAGVSALVFGSFYVVLVYAFVRGRDWIRLPAVFYAGMVVETTFLVLVVGFAGDAPLFKTVCGAAYTGFDYTFTDVPRVLMFNVPYMVVPLLLVARMWRPHPFSRR</sequence>
<evidence type="ECO:0000256" key="2">
    <source>
        <dbReference type="ARBA" id="ARBA00022692"/>
    </source>
</evidence>